<proteinExistence type="predicted"/>
<dbReference type="PATRIC" id="fig|264251.5.peg.536"/>
<organism evidence="2 3">
    <name type="scientific">Cellulosimicrobium funkei</name>
    <dbReference type="NCBI Taxonomy" id="264251"/>
    <lineage>
        <taxon>Bacteria</taxon>
        <taxon>Bacillati</taxon>
        <taxon>Actinomycetota</taxon>
        <taxon>Actinomycetes</taxon>
        <taxon>Micrococcales</taxon>
        <taxon>Promicromonosporaceae</taxon>
        <taxon>Cellulosimicrobium</taxon>
    </lineage>
</organism>
<reference evidence="2 3" key="1">
    <citation type="submission" date="2014-05" db="EMBL/GenBank/DDBJ databases">
        <title>Cellulosimicrobium funkei U11 genome.</title>
        <authorList>
            <person name="Hu C."/>
            <person name="Gong Y."/>
            <person name="Wan W."/>
            <person name="Jiang M."/>
        </authorList>
    </citation>
    <scope>NUCLEOTIDE SEQUENCE [LARGE SCALE GENOMIC DNA]</scope>
    <source>
        <strain evidence="2 3">U11</strain>
    </source>
</reference>
<dbReference type="EMBL" id="JNBQ01000002">
    <property type="protein sequence ID" value="KLN35906.1"/>
    <property type="molecule type" value="Genomic_DNA"/>
</dbReference>
<protein>
    <submittedName>
        <fullName evidence="2">Uncharacterized protein</fullName>
    </submittedName>
</protein>
<feature type="region of interest" description="Disordered" evidence="1">
    <location>
        <begin position="1"/>
        <end position="20"/>
    </location>
</feature>
<sequence length="91" mass="10156">MTTTFSLPDTPARPSTGDLLDPHLERLGHELTLVERQLTGYSRRTGSYVGHEAFETVEPAGGRYRDELEAERERILSRLELLSAMRVAASA</sequence>
<gene>
    <name evidence="2" type="ORF">FB00_02595</name>
</gene>
<comment type="caution">
    <text evidence="2">The sequence shown here is derived from an EMBL/GenBank/DDBJ whole genome shotgun (WGS) entry which is preliminary data.</text>
</comment>
<evidence type="ECO:0000256" key="1">
    <source>
        <dbReference type="SAM" id="MobiDB-lite"/>
    </source>
</evidence>
<evidence type="ECO:0000313" key="2">
    <source>
        <dbReference type="EMBL" id="KLN35906.1"/>
    </source>
</evidence>
<dbReference type="Proteomes" id="UP000035265">
    <property type="component" value="Unassembled WGS sequence"/>
</dbReference>
<name>A0A0H2KQS3_9MICO</name>
<evidence type="ECO:0000313" key="3">
    <source>
        <dbReference type="Proteomes" id="UP000035265"/>
    </source>
</evidence>
<keyword evidence="3" id="KW-1185">Reference proteome</keyword>
<dbReference type="RefSeq" id="WP_047231332.1">
    <property type="nucleotide sequence ID" value="NZ_JNBQ01000002.1"/>
</dbReference>
<dbReference type="AlphaFoldDB" id="A0A0H2KQS3"/>
<accession>A0A0H2KQS3</accession>